<sequence>MTNDRFMAMNEIEVLLSFRTLTEDRILILNWLIEKDHNLVYQTIEFGASDLVPP</sequence>
<proteinExistence type="predicted"/>
<gene>
    <name evidence="1" type="ORF">Harvfovirus29_3</name>
</gene>
<reference evidence="1" key="1">
    <citation type="submission" date="2018-10" db="EMBL/GenBank/DDBJ databases">
        <title>Hidden diversity of soil giant viruses.</title>
        <authorList>
            <person name="Schulz F."/>
            <person name="Alteio L."/>
            <person name="Goudeau D."/>
            <person name="Ryan E.M."/>
            <person name="Malmstrom R.R."/>
            <person name="Blanchard J."/>
            <person name="Woyke T."/>
        </authorList>
    </citation>
    <scope>NUCLEOTIDE SEQUENCE</scope>
    <source>
        <strain evidence="1">HAV1</strain>
    </source>
</reference>
<evidence type="ECO:0000313" key="1">
    <source>
        <dbReference type="EMBL" id="AYV81354.1"/>
    </source>
</evidence>
<name>A0A3G5A4E2_9VIRU</name>
<organism evidence="1">
    <name type="scientific">Harvfovirus sp</name>
    <dbReference type="NCBI Taxonomy" id="2487768"/>
    <lineage>
        <taxon>Viruses</taxon>
        <taxon>Varidnaviria</taxon>
        <taxon>Bamfordvirae</taxon>
        <taxon>Nucleocytoviricota</taxon>
        <taxon>Megaviricetes</taxon>
        <taxon>Imitervirales</taxon>
        <taxon>Mimiviridae</taxon>
        <taxon>Klosneuvirinae</taxon>
    </lineage>
</organism>
<accession>A0A3G5A4E2</accession>
<dbReference type="EMBL" id="MK072271">
    <property type="protein sequence ID" value="AYV81354.1"/>
    <property type="molecule type" value="Genomic_DNA"/>
</dbReference>
<protein>
    <submittedName>
        <fullName evidence="1">Uncharacterized protein</fullName>
    </submittedName>
</protein>